<dbReference type="SUPFAM" id="SSF55781">
    <property type="entry name" value="GAF domain-like"/>
    <property type="match status" value="1"/>
</dbReference>
<dbReference type="PROSITE" id="PS51078">
    <property type="entry name" value="ICLR_ED"/>
    <property type="match status" value="1"/>
</dbReference>
<evidence type="ECO:0000259" key="9">
    <source>
        <dbReference type="PROSITE" id="PS51078"/>
    </source>
</evidence>
<feature type="region of interest" description="Disordered" evidence="7">
    <location>
        <begin position="1"/>
        <end position="25"/>
    </location>
</feature>
<reference evidence="10" key="1">
    <citation type="journal article" date="2014" name="Int. J. Syst. Evol. Microbiol.">
        <title>Complete genome sequence of Corynebacterium casei LMG S-19264T (=DSM 44701T), isolated from a smear-ripened cheese.</title>
        <authorList>
            <consortium name="US DOE Joint Genome Institute (JGI-PGF)"/>
            <person name="Walter F."/>
            <person name="Albersmeier A."/>
            <person name="Kalinowski J."/>
            <person name="Ruckert C."/>
        </authorList>
    </citation>
    <scope>NUCLEOTIDE SEQUENCE</scope>
    <source>
        <strain evidence="10">CGMCC 4.7312</strain>
    </source>
</reference>
<name>A0A917U8Y1_9ACTN</name>
<keyword evidence="3" id="KW-0238">DNA-binding</keyword>
<dbReference type="SUPFAM" id="SSF46785">
    <property type="entry name" value="Winged helix' DNA-binding domain"/>
    <property type="match status" value="1"/>
</dbReference>
<dbReference type="Gene3D" id="3.30.450.40">
    <property type="match status" value="1"/>
</dbReference>
<dbReference type="EMBL" id="BMNB01000048">
    <property type="protein sequence ID" value="GGM65940.1"/>
    <property type="molecule type" value="Genomic_DNA"/>
</dbReference>
<dbReference type="RefSeq" id="WP_189050259.1">
    <property type="nucleotide sequence ID" value="NZ_BMNB01000048.1"/>
</dbReference>
<keyword evidence="4" id="KW-0804">Transcription</keyword>
<dbReference type="InterPro" id="IPR005471">
    <property type="entry name" value="Tscrpt_reg_IclR_N"/>
</dbReference>
<proteinExistence type="predicted"/>
<evidence type="ECO:0000313" key="10">
    <source>
        <dbReference type="EMBL" id="GGM65940.1"/>
    </source>
</evidence>
<dbReference type="InterPro" id="IPR036390">
    <property type="entry name" value="WH_DNA-bd_sf"/>
</dbReference>
<dbReference type="PANTHER" id="PTHR30136:SF24">
    <property type="entry name" value="HTH-TYPE TRANSCRIPTIONAL REPRESSOR ALLR"/>
    <property type="match status" value="1"/>
</dbReference>
<protein>
    <recommendedName>
        <fullName evidence="6">Glycerol operon regulatory protein</fullName>
    </recommendedName>
</protein>
<dbReference type="AlphaFoldDB" id="A0A917U8Y1"/>
<dbReference type="FunFam" id="1.10.10.10:FF:000056">
    <property type="entry name" value="IclR family transcriptional regulator"/>
    <property type="match status" value="1"/>
</dbReference>
<dbReference type="Proteomes" id="UP000608890">
    <property type="component" value="Unassembled WGS sequence"/>
</dbReference>
<dbReference type="InterPro" id="IPR036388">
    <property type="entry name" value="WH-like_DNA-bd_sf"/>
</dbReference>
<dbReference type="GO" id="GO:0003700">
    <property type="term" value="F:DNA-binding transcription factor activity"/>
    <property type="evidence" value="ECO:0007669"/>
    <property type="project" value="TreeGrafter"/>
</dbReference>
<dbReference type="GO" id="GO:0006071">
    <property type="term" value="P:glycerol metabolic process"/>
    <property type="evidence" value="ECO:0007669"/>
    <property type="project" value="UniProtKB-KW"/>
</dbReference>
<evidence type="ECO:0000256" key="7">
    <source>
        <dbReference type="SAM" id="MobiDB-lite"/>
    </source>
</evidence>
<dbReference type="Pfam" id="PF09339">
    <property type="entry name" value="HTH_IclR"/>
    <property type="match status" value="1"/>
</dbReference>
<dbReference type="PROSITE" id="PS51077">
    <property type="entry name" value="HTH_ICLR"/>
    <property type="match status" value="1"/>
</dbReference>
<dbReference type="InterPro" id="IPR029016">
    <property type="entry name" value="GAF-like_dom_sf"/>
</dbReference>
<feature type="domain" description="HTH iclR-type" evidence="8">
    <location>
        <begin position="27"/>
        <end position="89"/>
    </location>
</feature>
<keyword evidence="1" id="KW-0319">Glycerol metabolism</keyword>
<dbReference type="SMART" id="SM00346">
    <property type="entry name" value="HTH_ICLR"/>
    <property type="match status" value="1"/>
</dbReference>
<reference evidence="10" key="2">
    <citation type="submission" date="2020-09" db="EMBL/GenBank/DDBJ databases">
        <authorList>
            <person name="Sun Q."/>
            <person name="Zhou Y."/>
        </authorList>
    </citation>
    <scope>NUCLEOTIDE SEQUENCE</scope>
    <source>
        <strain evidence="10">CGMCC 4.7312</strain>
    </source>
</reference>
<keyword evidence="11" id="KW-1185">Reference proteome</keyword>
<evidence type="ECO:0000256" key="6">
    <source>
        <dbReference type="ARBA" id="ARBA00070406"/>
    </source>
</evidence>
<evidence type="ECO:0000256" key="1">
    <source>
        <dbReference type="ARBA" id="ARBA00022798"/>
    </source>
</evidence>
<evidence type="ECO:0000256" key="4">
    <source>
        <dbReference type="ARBA" id="ARBA00023163"/>
    </source>
</evidence>
<comment type="function">
    <text evidence="5">May be an activator protein for the gylABX operon.</text>
</comment>
<accession>A0A917U8Y1</accession>
<evidence type="ECO:0000256" key="2">
    <source>
        <dbReference type="ARBA" id="ARBA00023015"/>
    </source>
</evidence>
<dbReference type="Gene3D" id="1.10.10.10">
    <property type="entry name" value="Winged helix-like DNA-binding domain superfamily/Winged helix DNA-binding domain"/>
    <property type="match status" value="1"/>
</dbReference>
<dbReference type="PANTHER" id="PTHR30136">
    <property type="entry name" value="HELIX-TURN-HELIX TRANSCRIPTIONAL REGULATOR, ICLR FAMILY"/>
    <property type="match status" value="1"/>
</dbReference>
<evidence type="ECO:0000256" key="3">
    <source>
        <dbReference type="ARBA" id="ARBA00023125"/>
    </source>
</evidence>
<dbReference type="GO" id="GO:0003677">
    <property type="term" value="F:DNA binding"/>
    <property type="evidence" value="ECO:0007669"/>
    <property type="project" value="UniProtKB-KW"/>
</dbReference>
<dbReference type="InterPro" id="IPR050707">
    <property type="entry name" value="HTH_MetabolicPath_Reg"/>
</dbReference>
<dbReference type="GO" id="GO:0045892">
    <property type="term" value="P:negative regulation of DNA-templated transcription"/>
    <property type="evidence" value="ECO:0007669"/>
    <property type="project" value="TreeGrafter"/>
</dbReference>
<feature type="domain" description="IclR-ED" evidence="9">
    <location>
        <begin position="90"/>
        <end position="275"/>
    </location>
</feature>
<dbReference type="Pfam" id="PF01614">
    <property type="entry name" value="IclR_C"/>
    <property type="match status" value="1"/>
</dbReference>
<sequence>MTILPEPRRTTHSANRGGTAGDGAGSIKSAERVLRILDLLAGQPDGLAAPEIRSALGLPKSSLHGLLRVLCDRGYVFIDARVRRYRIGIRAWEVGQAYSRIRNVAVLVGPVMRELRDQLNETVQLAVLDGLDNLYLAKVDSEQPLRLVSGVGLRLPAHTTALGKVLLADLPTEELRRRLAGVTLARFNSRTIGDTPRLLRVLAEVRQAGYAEDDGEYTVGLFCVAVPVRDPAGTVVAALSCSMPSARAGVGPERAPNFLPALRACATRLGALMAPLPDPQDGLALGG</sequence>
<evidence type="ECO:0000313" key="11">
    <source>
        <dbReference type="Proteomes" id="UP000608890"/>
    </source>
</evidence>
<dbReference type="InterPro" id="IPR014757">
    <property type="entry name" value="Tscrpt_reg_IclR_C"/>
</dbReference>
<comment type="caution">
    <text evidence="10">The sequence shown here is derived from an EMBL/GenBank/DDBJ whole genome shotgun (WGS) entry which is preliminary data.</text>
</comment>
<evidence type="ECO:0000259" key="8">
    <source>
        <dbReference type="PROSITE" id="PS51077"/>
    </source>
</evidence>
<evidence type="ECO:0000256" key="5">
    <source>
        <dbReference type="ARBA" id="ARBA00058938"/>
    </source>
</evidence>
<organism evidence="10 11">
    <name type="scientific">Micromonospora sonchi</name>
    <dbReference type="NCBI Taxonomy" id="1763543"/>
    <lineage>
        <taxon>Bacteria</taxon>
        <taxon>Bacillati</taxon>
        <taxon>Actinomycetota</taxon>
        <taxon>Actinomycetes</taxon>
        <taxon>Micromonosporales</taxon>
        <taxon>Micromonosporaceae</taxon>
        <taxon>Micromonospora</taxon>
    </lineage>
</organism>
<keyword evidence="2" id="KW-0805">Transcription regulation</keyword>
<gene>
    <name evidence="10" type="ORF">GCM10011608_59000</name>
</gene>